<reference evidence="2 3" key="1">
    <citation type="submission" date="2014-10" db="EMBL/GenBank/DDBJ databases">
        <title>Genome sequence of Ponticoccus sp. strain UMTAT08 isolated from clonal culture of toxic dinoflagellate Alexandrium tamiyavanichii.</title>
        <authorList>
            <person name="Gan H.Y."/>
            <person name="Muhd D.-D."/>
            <person name="Mohd Noor M.E."/>
            <person name="Yeong Y.S."/>
            <person name="Usup G."/>
        </authorList>
    </citation>
    <scope>NUCLEOTIDE SEQUENCE [LARGE SCALE GENOMIC DNA]</scope>
    <source>
        <strain evidence="2 3">UMTAT08</strain>
    </source>
</reference>
<proteinExistence type="predicted"/>
<accession>A0A225PV24</accession>
<dbReference type="InterPro" id="IPR003779">
    <property type="entry name" value="CMD-like"/>
</dbReference>
<feature type="domain" description="Carboxymuconolactone decarboxylase-like" evidence="1">
    <location>
        <begin position="22"/>
        <end position="104"/>
    </location>
</feature>
<dbReference type="GeneID" id="66501935"/>
<dbReference type="GO" id="GO:0051920">
    <property type="term" value="F:peroxiredoxin activity"/>
    <property type="evidence" value="ECO:0007669"/>
    <property type="project" value="InterPro"/>
</dbReference>
<dbReference type="STRING" id="561184.SAMN05216376_108189"/>
<keyword evidence="3" id="KW-1185">Reference proteome</keyword>
<dbReference type="Proteomes" id="UP000030960">
    <property type="component" value="Unassembled WGS sequence"/>
</dbReference>
<name>A0A0B3SQC4_9RHOB</name>
<dbReference type="OrthoDB" id="1683318at2"/>
<accession>A0A0B3SQC4</accession>
<dbReference type="SUPFAM" id="SSF69118">
    <property type="entry name" value="AhpD-like"/>
    <property type="match status" value="1"/>
</dbReference>
<dbReference type="PANTHER" id="PTHR33930:SF2">
    <property type="entry name" value="BLR3452 PROTEIN"/>
    <property type="match status" value="1"/>
</dbReference>
<dbReference type="InterPro" id="IPR029032">
    <property type="entry name" value="AhpD-like"/>
</dbReference>
<accession>A0A225QRW6</accession>
<dbReference type="PATRIC" id="fig|1515334.3.peg.2676"/>
<dbReference type="PANTHER" id="PTHR33930">
    <property type="entry name" value="ALKYL HYDROPEROXIDE REDUCTASE AHPD"/>
    <property type="match status" value="1"/>
</dbReference>
<dbReference type="AlphaFoldDB" id="A0A0B3SQC4"/>
<comment type="caution">
    <text evidence="2">The sequence shown here is derived from an EMBL/GenBank/DDBJ whole genome shotgun (WGS) entry which is preliminary data.</text>
</comment>
<dbReference type="EMBL" id="JSUQ01000010">
    <property type="protein sequence ID" value="KHQ52624.1"/>
    <property type="molecule type" value="Genomic_DNA"/>
</dbReference>
<evidence type="ECO:0000313" key="2">
    <source>
        <dbReference type="EMBL" id="KHQ52624.1"/>
    </source>
</evidence>
<gene>
    <name evidence="2" type="ORF">OA50_02658</name>
</gene>
<dbReference type="NCBIfam" id="TIGR00778">
    <property type="entry name" value="ahpD_dom"/>
    <property type="match status" value="1"/>
</dbReference>
<dbReference type="InterPro" id="IPR004675">
    <property type="entry name" value="AhpD_core"/>
</dbReference>
<protein>
    <submittedName>
        <fullName evidence="2">Putative 4-carboxymuconolactone decarboxylase</fullName>
    </submittedName>
</protein>
<sequence length="113" mass="11963">MSFTEKFAETRNNLRNLRKAIPDTFAGFVTMEKAASADGVLSHKEKELIALGIAVALRCEDCITSHVGACHRAGVTREEMVEALGTAIQMSGGPGLMYASKALAAFDEVSAGT</sequence>
<organism evidence="2 3">
    <name type="scientific">Mameliella alba</name>
    <dbReference type="NCBI Taxonomy" id="561184"/>
    <lineage>
        <taxon>Bacteria</taxon>
        <taxon>Pseudomonadati</taxon>
        <taxon>Pseudomonadota</taxon>
        <taxon>Alphaproteobacteria</taxon>
        <taxon>Rhodobacterales</taxon>
        <taxon>Roseobacteraceae</taxon>
        <taxon>Mameliella</taxon>
    </lineage>
</organism>
<evidence type="ECO:0000259" key="1">
    <source>
        <dbReference type="Pfam" id="PF02627"/>
    </source>
</evidence>
<dbReference type="Gene3D" id="1.20.1290.10">
    <property type="entry name" value="AhpD-like"/>
    <property type="match status" value="1"/>
</dbReference>
<dbReference type="RefSeq" id="WP_043142594.1">
    <property type="nucleotide sequence ID" value="NZ_BMGQ01000008.1"/>
</dbReference>
<evidence type="ECO:0000313" key="3">
    <source>
        <dbReference type="Proteomes" id="UP000030960"/>
    </source>
</evidence>
<dbReference type="Pfam" id="PF02627">
    <property type="entry name" value="CMD"/>
    <property type="match status" value="1"/>
</dbReference>